<keyword evidence="5" id="KW-0472">Membrane</keyword>
<evidence type="ECO:0000256" key="6">
    <source>
        <dbReference type="ARBA" id="ARBA00023180"/>
    </source>
</evidence>
<sequence length="394" mass="44879">MDQQVISNLKKKLYTKHLFRRCFEVTESTNLTLREFWKDHFNIAICLQIIDQAWLGVITRTLTSAWKKLWPEAVAERIYEELEPGVSVEEEIVSLGKSMGLEVEERDVNELIEEHTQELTTEEIQELQSQQHTEVMQVIGFEESEEEVDVFQFAKCGFATDPRPLVCGDERFNLVYENYCIRLICPITACYRYVADQLKIGNKVEAESFDCVTIYFSDIVGFTTMSAESSPLQVVDFLNDLYTCFDSIIGHHDVYKVETIGDAYMVVSGLPVPNGDRHAGEVASMALHLLAEIRRFRIRHRPSDTLKLRIGLHSEPHAGIGAGPVCAGVVGLKMPRYCLFGDTVNTASRMESTGLRERRHADVLAAWRRRTSQEEIYSEHLQSQPYGMLTIISA</sequence>
<evidence type="ECO:0000256" key="2">
    <source>
        <dbReference type="ARBA" id="ARBA00022692"/>
    </source>
</evidence>
<dbReference type="EMBL" id="CP092864">
    <property type="protein sequence ID" value="UYV64170.1"/>
    <property type="molecule type" value="Genomic_DNA"/>
</dbReference>
<comment type="similarity">
    <text evidence="8">Belongs to the adenylyl cyclase class-4/guanylyl cyclase family.</text>
</comment>
<accession>A0ABY6KA88</accession>
<keyword evidence="2" id="KW-0812">Transmembrane</keyword>
<keyword evidence="3" id="KW-0547">Nucleotide-binding</keyword>
<dbReference type="Proteomes" id="UP001235939">
    <property type="component" value="Chromosome 02"/>
</dbReference>
<comment type="subcellular location">
    <subcellularLocation>
        <location evidence="1">Membrane</location>
    </subcellularLocation>
</comment>
<evidence type="ECO:0000256" key="8">
    <source>
        <dbReference type="RuleBase" id="RU000405"/>
    </source>
</evidence>
<dbReference type="InterPro" id="IPR029787">
    <property type="entry name" value="Nucleotide_cyclase"/>
</dbReference>
<dbReference type="InterPro" id="IPR050401">
    <property type="entry name" value="Cyclic_nucleotide_synthase"/>
</dbReference>
<evidence type="ECO:0000313" key="10">
    <source>
        <dbReference type="EMBL" id="UYV64170.1"/>
    </source>
</evidence>
<feature type="domain" description="Guanylate cyclase" evidence="9">
    <location>
        <begin position="213"/>
        <end position="351"/>
    </location>
</feature>
<keyword evidence="7 8" id="KW-0456">Lyase</keyword>
<gene>
    <name evidence="10" type="ORF">LAZ67_2006924</name>
</gene>
<keyword evidence="4" id="KW-1133">Transmembrane helix</keyword>
<dbReference type="InterPro" id="IPR001054">
    <property type="entry name" value="A/G_cyclase"/>
</dbReference>
<reference evidence="10 11" key="1">
    <citation type="submission" date="2022-01" db="EMBL/GenBank/DDBJ databases">
        <title>A chromosomal length assembly of Cordylochernes scorpioides.</title>
        <authorList>
            <person name="Zeh D."/>
            <person name="Zeh J."/>
        </authorList>
    </citation>
    <scope>NUCLEOTIDE SEQUENCE [LARGE SCALE GENOMIC DNA]</scope>
    <source>
        <strain evidence="10">IN4F17</strain>
        <tissue evidence="10">Whole Body</tissue>
    </source>
</reference>
<evidence type="ECO:0000256" key="7">
    <source>
        <dbReference type="ARBA" id="ARBA00023239"/>
    </source>
</evidence>
<dbReference type="Gene3D" id="3.30.70.1230">
    <property type="entry name" value="Nucleotide cyclase"/>
    <property type="match status" value="1"/>
</dbReference>
<name>A0ABY6KA88_9ARAC</name>
<proteinExistence type="inferred from homology"/>
<evidence type="ECO:0000256" key="1">
    <source>
        <dbReference type="ARBA" id="ARBA00004370"/>
    </source>
</evidence>
<evidence type="ECO:0000256" key="5">
    <source>
        <dbReference type="ARBA" id="ARBA00023136"/>
    </source>
</evidence>
<evidence type="ECO:0000313" key="11">
    <source>
        <dbReference type="Proteomes" id="UP001235939"/>
    </source>
</evidence>
<dbReference type="PROSITE" id="PS00452">
    <property type="entry name" value="GUANYLATE_CYCLASE_1"/>
    <property type="match status" value="1"/>
</dbReference>
<dbReference type="PROSITE" id="PS50125">
    <property type="entry name" value="GUANYLATE_CYCLASE_2"/>
    <property type="match status" value="1"/>
</dbReference>
<dbReference type="Pfam" id="PF00211">
    <property type="entry name" value="Guanylate_cyc"/>
    <property type="match status" value="1"/>
</dbReference>
<organism evidence="10 11">
    <name type="scientific">Cordylochernes scorpioides</name>
    <dbReference type="NCBI Taxonomy" id="51811"/>
    <lineage>
        <taxon>Eukaryota</taxon>
        <taxon>Metazoa</taxon>
        <taxon>Ecdysozoa</taxon>
        <taxon>Arthropoda</taxon>
        <taxon>Chelicerata</taxon>
        <taxon>Arachnida</taxon>
        <taxon>Pseudoscorpiones</taxon>
        <taxon>Cheliferoidea</taxon>
        <taxon>Chernetidae</taxon>
        <taxon>Cordylochernes</taxon>
    </lineage>
</organism>
<dbReference type="InterPro" id="IPR018297">
    <property type="entry name" value="A/G_cyclase_CS"/>
</dbReference>
<keyword evidence="11" id="KW-1185">Reference proteome</keyword>
<evidence type="ECO:0000256" key="3">
    <source>
        <dbReference type="ARBA" id="ARBA00022741"/>
    </source>
</evidence>
<dbReference type="SMART" id="SM00044">
    <property type="entry name" value="CYCc"/>
    <property type="match status" value="1"/>
</dbReference>
<dbReference type="CDD" id="cd07302">
    <property type="entry name" value="CHD"/>
    <property type="match status" value="1"/>
</dbReference>
<evidence type="ECO:0000259" key="9">
    <source>
        <dbReference type="PROSITE" id="PS50125"/>
    </source>
</evidence>
<evidence type="ECO:0000256" key="4">
    <source>
        <dbReference type="ARBA" id="ARBA00022989"/>
    </source>
</evidence>
<protein>
    <recommendedName>
        <fullName evidence="9">Guanylate cyclase domain-containing protein</fullName>
    </recommendedName>
</protein>
<dbReference type="PANTHER" id="PTHR11920:SF335">
    <property type="entry name" value="GUANYLATE CYCLASE"/>
    <property type="match status" value="1"/>
</dbReference>
<dbReference type="PANTHER" id="PTHR11920">
    <property type="entry name" value="GUANYLYL CYCLASE"/>
    <property type="match status" value="1"/>
</dbReference>
<keyword evidence="6" id="KW-0325">Glycoprotein</keyword>
<dbReference type="SUPFAM" id="SSF55073">
    <property type="entry name" value="Nucleotide cyclase"/>
    <property type="match status" value="1"/>
</dbReference>